<dbReference type="RefSeq" id="WP_271349110.1">
    <property type="nucleotide sequence ID" value="NZ_JAQJZJ010000009.1"/>
</dbReference>
<dbReference type="InterPro" id="IPR036770">
    <property type="entry name" value="Ankyrin_rpt-contain_sf"/>
</dbReference>
<gene>
    <name evidence="1" type="ORF">PH586_17890</name>
</gene>
<reference evidence="1 2" key="1">
    <citation type="submission" date="2023-01" db="EMBL/GenBank/DDBJ databases">
        <title>Pseudomonas SA3-5T sp. nov., isolated from tidal flat sediment.</title>
        <authorList>
            <person name="Kim H.S."/>
            <person name="Kim J.-S."/>
            <person name="Suh M.K."/>
            <person name="Eom M.K."/>
            <person name="Lee J.-S."/>
        </authorList>
    </citation>
    <scope>NUCLEOTIDE SEQUENCE [LARGE SCALE GENOMIC DNA]</scope>
    <source>
        <strain evidence="1 2">SA3-5</strain>
    </source>
</reference>
<name>A0ABT4XJ90_9PSED</name>
<sequence length="342" mass="39833">MKLQYYISSGRFDEFCKALNECQNLLEKECKGETVLHVIARKKEENFVKTFFSKKLRPSMEYIAVYEARLRDEKISMKNALSIQDDNGDTPIHRAIACDNWQVAKYFSRFMGYGELSPSYFRNSYGLTEYEYALLLYGLNSRAEEIRDLFVFERYSGGFSMLNLLEIKKAAKAFKFIEFKGSDDSSAIITSDDPLFSKARESDYPYSSSSFDEECDLAAYCKNNGLRPYEYVEEYKWPLVSVDDLLLSSKVENDKKIRFYSFICEFYSYVCYQVSDNPNMRNMAIIVVCDNTNEVGLSESDARWLEAVVSRFMETRSPSRQEAYWPFVERIYNRSGVFVLGS</sequence>
<keyword evidence="2" id="KW-1185">Reference proteome</keyword>
<proteinExistence type="predicted"/>
<accession>A0ABT4XJ90</accession>
<evidence type="ECO:0000313" key="1">
    <source>
        <dbReference type="EMBL" id="MDA7088260.1"/>
    </source>
</evidence>
<evidence type="ECO:0000313" key="2">
    <source>
        <dbReference type="Proteomes" id="UP001212042"/>
    </source>
</evidence>
<dbReference type="Gene3D" id="1.25.40.20">
    <property type="entry name" value="Ankyrin repeat-containing domain"/>
    <property type="match status" value="1"/>
</dbReference>
<comment type="caution">
    <text evidence="1">The sequence shown here is derived from an EMBL/GenBank/DDBJ whole genome shotgun (WGS) entry which is preliminary data.</text>
</comment>
<evidence type="ECO:0008006" key="3">
    <source>
        <dbReference type="Google" id="ProtNLM"/>
    </source>
</evidence>
<dbReference type="EMBL" id="JAQJZJ010000009">
    <property type="protein sequence ID" value="MDA7088260.1"/>
    <property type="molecule type" value="Genomic_DNA"/>
</dbReference>
<dbReference type="Proteomes" id="UP001212042">
    <property type="component" value="Unassembled WGS sequence"/>
</dbReference>
<dbReference type="SUPFAM" id="SSF48403">
    <property type="entry name" value="Ankyrin repeat"/>
    <property type="match status" value="1"/>
</dbReference>
<protein>
    <recommendedName>
        <fullName evidence="3">Ankyrin repeat domain-containing protein</fullName>
    </recommendedName>
</protein>
<organism evidence="1 2">
    <name type="scientific">Pseudomonas aestuarii</name>
    <dbReference type="NCBI Taxonomy" id="3018340"/>
    <lineage>
        <taxon>Bacteria</taxon>
        <taxon>Pseudomonadati</taxon>
        <taxon>Pseudomonadota</taxon>
        <taxon>Gammaproteobacteria</taxon>
        <taxon>Pseudomonadales</taxon>
        <taxon>Pseudomonadaceae</taxon>
        <taxon>Pseudomonas</taxon>
    </lineage>
</organism>